<protein>
    <submittedName>
        <fullName evidence="8">ABC transporter permease</fullName>
    </submittedName>
</protein>
<name>A0A9W6IB65_9ACTN</name>
<reference evidence="8" key="1">
    <citation type="journal article" date="2014" name="Int. J. Syst. Evol. Microbiol.">
        <title>Complete genome sequence of Corynebacterium casei LMG S-19264T (=DSM 44701T), isolated from a smear-ripened cheese.</title>
        <authorList>
            <consortium name="US DOE Joint Genome Institute (JGI-PGF)"/>
            <person name="Walter F."/>
            <person name="Albersmeier A."/>
            <person name="Kalinowski J."/>
            <person name="Ruckert C."/>
        </authorList>
    </citation>
    <scope>NUCLEOTIDE SEQUENCE</scope>
    <source>
        <strain evidence="8">VKM Ac-2007</strain>
    </source>
</reference>
<dbReference type="InterPro" id="IPR035906">
    <property type="entry name" value="MetI-like_sf"/>
</dbReference>
<keyword evidence="3 5" id="KW-1133">Transmembrane helix</keyword>
<dbReference type="Pfam" id="PF00528">
    <property type="entry name" value="BPD_transp_1"/>
    <property type="match status" value="1"/>
</dbReference>
<dbReference type="EMBL" id="BSEV01000039">
    <property type="protein sequence ID" value="GLK14943.1"/>
    <property type="molecule type" value="Genomic_DNA"/>
</dbReference>
<reference evidence="8" key="2">
    <citation type="submission" date="2023-01" db="EMBL/GenBank/DDBJ databases">
        <authorList>
            <person name="Sun Q."/>
            <person name="Evtushenko L."/>
        </authorList>
    </citation>
    <scope>NUCLEOTIDE SEQUENCE</scope>
    <source>
        <strain evidence="8">VKM Ac-2007</strain>
    </source>
</reference>
<feature type="transmembrane region" description="Helical" evidence="5">
    <location>
        <begin position="178"/>
        <end position="201"/>
    </location>
</feature>
<keyword evidence="5" id="KW-0813">Transport</keyword>
<dbReference type="PANTHER" id="PTHR43879">
    <property type="entry name" value="ABC TRANSPORTER PERMEASE PROTEIN"/>
    <property type="match status" value="1"/>
</dbReference>
<comment type="subcellular location">
    <subcellularLocation>
        <location evidence="5">Cell membrane</location>
        <topology evidence="5">Multi-pass membrane protein</topology>
    </subcellularLocation>
    <subcellularLocation>
        <location evidence="1">Membrane</location>
        <topology evidence="1">Multi-pass membrane protein</topology>
    </subcellularLocation>
</comment>
<dbReference type="Proteomes" id="UP001143474">
    <property type="component" value="Unassembled WGS sequence"/>
</dbReference>
<evidence type="ECO:0000313" key="9">
    <source>
        <dbReference type="Proteomes" id="UP001143474"/>
    </source>
</evidence>
<dbReference type="SUPFAM" id="SSF161098">
    <property type="entry name" value="MetI-like"/>
    <property type="match status" value="1"/>
</dbReference>
<evidence type="ECO:0000313" key="8">
    <source>
        <dbReference type="EMBL" id="GLK14943.1"/>
    </source>
</evidence>
<evidence type="ECO:0000256" key="6">
    <source>
        <dbReference type="SAM" id="MobiDB-lite"/>
    </source>
</evidence>
<evidence type="ECO:0000256" key="3">
    <source>
        <dbReference type="ARBA" id="ARBA00022989"/>
    </source>
</evidence>
<dbReference type="Gene3D" id="1.10.3720.10">
    <property type="entry name" value="MetI-like"/>
    <property type="match status" value="1"/>
</dbReference>
<keyword evidence="9" id="KW-1185">Reference proteome</keyword>
<evidence type="ECO:0000256" key="2">
    <source>
        <dbReference type="ARBA" id="ARBA00022692"/>
    </source>
</evidence>
<feature type="transmembrane region" description="Helical" evidence="5">
    <location>
        <begin position="250"/>
        <end position="272"/>
    </location>
</feature>
<dbReference type="AlphaFoldDB" id="A0A9W6IB65"/>
<keyword evidence="4 5" id="KW-0472">Membrane</keyword>
<feature type="transmembrane region" description="Helical" evidence="5">
    <location>
        <begin position="102"/>
        <end position="122"/>
    </location>
</feature>
<dbReference type="PANTHER" id="PTHR43879:SF1">
    <property type="entry name" value="GLUCOSE IMPORT SYSTEM PERMEASE PROTEIN GLCU"/>
    <property type="match status" value="1"/>
</dbReference>
<feature type="transmembrane region" description="Helical" evidence="5">
    <location>
        <begin position="134"/>
        <end position="158"/>
    </location>
</feature>
<sequence>MKGGTTADAPARERDGGARAPRERDPVARARRRSGLARGVRLALLVAFLVVFLIPIYVLLVTSFKPLTEADPSRAWAPPEVWTLEPWRVAWDRLAPGVVNSVLLAVPGALISAALGSMNGYVLSKWRFPGADVLFTLLLFGMFIPYQGVMIPLVQLLVRLNEVTASLTGAHGVFYGAIPGLLLAHVVYGIPICTLIFRNYYVTIPDELIEASRVDGAGMLRTYWSVVLPVSGPAFAVVVIWQFTSLWNDFLFAVFLTGPQSWPITVMLNNIAGAQTVPYSQQMAAALLASFPTMIVYVLLGRFFMRGLMAGALKG</sequence>
<dbReference type="PROSITE" id="PS50928">
    <property type="entry name" value="ABC_TM1"/>
    <property type="match status" value="1"/>
</dbReference>
<accession>A0A9W6IB65</accession>
<dbReference type="GO" id="GO:0005886">
    <property type="term" value="C:plasma membrane"/>
    <property type="evidence" value="ECO:0007669"/>
    <property type="project" value="UniProtKB-SubCell"/>
</dbReference>
<feature type="transmembrane region" description="Helical" evidence="5">
    <location>
        <begin position="39"/>
        <end position="60"/>
    </location>
</feature>
<evidence type="ECO:0000256" key="5">
    <source>
        <dbReference type="RuleBase" id="RU363032"/>
    </source>
</evidence>
<dbReference type="InterPro" id="IPR000515">
    <property type="entry name" value="MetI-like"/>
</dbReference>
<keyword evidence="2 5" id="KW-0812">Transmembrane</keyword>
<comment type="similarity">
    <text evidence="5">Belongs to the binding-protein-dependent transport system permease family.</text>
</comment>
<comment type="caution">
    <text evidence="8">The sequence shown here is derived from an EMBL/GenBank/DDBJ whole genome shotgun (WGS) entry which is preliminary data.</text>
</comment>
<gene>
    <name evidence="8" type="ORF">GCM10017600_83560</name>
</gene>
<dbReference type="CDD" id="cd06261">
    <property type="entry name" value="TM_PBP2"/>
    <property type="match status" value="1"/>
</dbReference>
<dbReference type="GO" id="GO:0055085">
    <property type="term" value="P:transmembrane transport"/>
    <property type="evidence" value="ECO:0007669"/>
    <property type="project" value="InterPro"/>
</dbReference>
<evidence type="ECO:0000256" key="1">
    <source>
        <dbReference type="ARBA" id="ARBA00004141"/>
    </source>
</evidence>
<feature type="region of interest" description="Disordered" evidence="6">
    <location>
        <begin position="1"/>
        <end position="28"/>
    </location>
</feature>
<feature type="compositionally biased region" description="Basic and acidic residues" evidence="6">
    <location>
        <begin position="10"/>
        <end position="28"/>
    </location>
</feature>
<evidence type="ECO:0000256" key="4">
    <source>
        <dbReference type="ARBA" id="ARBA00023136"/>
    </source>
</evidence>
<feature type="transmembrane region" description="Helical" evidence="5">
    <location>
        <begin position="284"/>
        <end position="305"/>
    </location>
</feature>
<organism evidence="8 9">
    <name type="scientific">Streptosporangium carneum</name>
    <dbReference type="NCBI Taxonomy" id="47481"/>
    <lineage>
        <taxon>Bacteria</taxon>
        <taxon>Bacillati</taxon>
        <taxon>Actinomycetota</taxon>
        <taxon>Actinomycetes</taxon>
        <taxon>Streptosporangiales</taxon>
        <taxon>Streptosporangiaceae</taxon>
        <taxon>Streptosporangium</taxon>
    </lineage>
</organism>
<feature type="transmembrane region" description="Helical" evidence="5">
    <location>
        <begin position="222"/>
        <end position="244"/>
    </location>
</feature>
<feature type="domain" description="ABC transmembrane type-1" evidence="7">
    <location>
        <begin position="98"/>
        <end position="300"/>
    </location>
</feature>
<evidence type="ECO:0000259" key="7">
    <source>
        <dbReference type="PROSITE" id="PS50928"/>
    </source>
</evidence>
<proteinExistence type="inferred from homology"/>